<dbReference type="OrthoDB" id="9976265at2"/>
<gene>
    <name evidence="2" type="ORF">CF165_09090</name>
</gene>
<dbReference type="Proteomes" id="UP000215199">
    <property type="component" value="Unassembled WGS sequence"/>
</dbReference>
<feature type="region of interest" description="Disordered" evidence="1">
    <location>
        <begin position="119"/>
        <end position="138"/>
    </location>
</feature>
<sequence>MVSTTSPDWCTPQGDGPPFRWNISTLLDGKWSTQSELFGGTPDGIDVVQLLRNWHTSHGPDGHWRLLVTEAEDDDAVLAEVEEDLSGWVPPRQYQRLGKHGPPPAPSFWNSAEFFPPSARQLRARRAREQNTAGPPTP</sequence>
<proteinExistence type="predicted"/>
<evidence type="ECO:0000313" key="2">
    <source>
        <dbReference type="EMBL" id="OXM69653.1"/>
    </source>
</evidence>
<feature type="region of interest" description="Disordered" evidence="1">
    <location>
        <begin position="92"/>
        <end position="113"/>
    </location>
</feature>
<evidence type="ECO:0000256" key="1">
    <source>
        <dbReference type="SAM" id="MobiDB-lite"/>
    </source>
</evidence>
<keyword evidence="3" id="KW-1185">Reference proteome</keyword>
<dbReference type="EMBL" id="NMUL01000007">
    <property type="protein sequence ID" value="OXM69653.1"/>
    <property type="molecule type" value="Genomic_DNA"/>
</dbReference>
<evidence type="ECO:0000313" key="3">
    <source>
        <dbReference type="Proteomes" id="UP000215199"/>
    </source>
</evidence>
<reference evidence="3" key="1">
    <citation type="submission" date="2017-07" db="EMBL/GenBank/DDBJ databases">
        <title>Comparative genome mining reveals phylogenetic distribution patterns of secondary metabolites in Amycolatopsis.</title>
        <authorList>
            <person name="Adamek M."/>
            <person name="Alanjary M."/>
            <person name="Sales-Ortells H."/>
            <person name="Goodfellow M."/>
            <person name="Bull A.T."/>
            <person name="Kalinowski J."/>
            <person name="Ziemert N."/>
        </authorList>
    </citation>
    <scope>NUCLEOTIDE SEQUENCE [LARGE SCALE GENOMIC DNA]</scope>
    <source>
        <strain evidence="3">H5</strain>
    </source>
</reference>
<dbReference type="AlphaFoldDB" id="A0A229TET6"/>
<comment type="caution">
    <text evidence="2">The sequence shown here is derived from an EMBL/GenBank/DDBJ whole genome shotgun (WGS) entry which is preliminary data.</text>
</comment>
<protein>
    <submittedName>
        <fullName evidence="2">Uncharacterized protein</fullName>
    </submittedName>
</protein>
<name>A0A229TET6_9PSEU</name>
<dbReference type="RefSeq" id="WP_093946978.1">
    <property type="nucleotide sequence ID" value="NZ_NMUL01000007.1"/>
</dbReference>
<organism evidence="2 3">
    <name type="scientific">Amycolatopsis vastitatis</name>
    <dbReference type="NCBI Taxonomy" id="1905142"/>
    <lineage>
        <taxon>Bacteria</taxon>
        <taxon>Bacillati</taxon>
        <taxon>Actinomycetota</taxon>
        <taxon>Actinomycetes</taxon>
        <taxon>Pseudonocardiales</taxon>
        <taxon>Pseudonocardiaceae</taxon>
        <taxon>Amycolatopsis</taxon>
    </lineage>
</organism>
<accession>A0A229TET6</accession>